<evidence type="ECO:0000256" key="7">
    <source>
        <dbReference type="ARBA" id="ARBA00047899"/>
    </source>
</evidence>
<organism evidence="11 12">
    <name type="scientific">candidate division TA06 bacterium DG_78</name>
    <dbReference type="NCBI Taxonomy" id="1703772"/>
    <lineage>
        <taxon>Bacteria</taxon>
        <taxon>Bacteria division TA06</taxon>
    </lineage>
</organism>
<proteinExistence type="predicted"/>
<dbReference type="PROSITE" id="PS00107">
    <property type="entry name" value="PROTEIN_KINASE_ATP"/>
    <property type="match status" value="1"/>
</dbReference>
<evidence type="ECO:0000256" key="2">
    <source>
        <dbReference type="ARBA" id="ARBA00022527"/>
    </source>
</evidence>
<feature type="binding site" evidence="9">
    <location>
        <position position="39"/>
    </location>
    <ligand>
        <name>ATP</name>
        <dbReference type="ChEBI" id="CHEBI:30616"/>
    </ligand>
</feature>
<dbReference type="GO" id="GO:0005524">
    <property type="term" value="F:ATP binding"/>
    <property type="evidence" value="ECO:0007669"/>
    <property type="project" value="UniProtKB-UniRule"/>
</dbReference>
<dbReference type="EMBL" id="LJNI01000122">
    <property type="protein sequence ID" value="KPJ71541.1"/>
    <property type="molecule type" value="Genomic_DNA"/>
</dbReference>
<keyword evidence="2" id="KW-0723">Serine/threonine-protein kinase</keyword>
<evidence type="ECO:0000256" key="6">
    <source>
        <dbReference type="ARBA" id="ARBA00022840"/>
    </source>
</evidence>
<dbReference type="InterPro" id="IPR011009">
    <property type="entry name" value="Kinase-like_dom_sf"/>
</dbReference>
<dbReference type="InterPro" id="IPR008271">
    <property type="entry name" value="Ser/Thr_kinase_AS"/>
</dbReference>
<protein>
    <recommendedName>
        <fullName evidence="1">non-specific serine/threonine protein kinase</fullName>
        <ecNumber evidence="1">2.7.11.1</ecNumber>
    </recommendedName>
</protein>
<comment type="catalytic activity">
    <reaction evidence="8">
        <text>L-seryl-[protein] + ATP = O-phospho-L-seryl-[protein] + ADP + H(+)</text>
        <dbReference type="Rhea" id="RHEA:17989"/>
        <dbReference type="Rhea" id="RHEA-COMP:9863"/>
        <dbReference type="Rhea" id="RHEA-COMP:11604"/>
        <dbReference type="ChEBI" id="CHEBI:15378"/>
        <dbReference type="ChEBI" id="CHEBI:29999"/>
        <dbReference type="ChEBI" id="CHEBI:30616"/>
        <dbReference type="ChEBI" id="CHEBI:83421"/>
        <dbReference type="ChEBI" id="CHEBI:456216"/>
        <dbReference type="EC" id="2.7.11.1"/>
    </reaction>
</comment>
<dbReference type="Pfam" id="PF13191">
    <property type="entry name" value="AAA_16"/>
    <property type="match status" value="1"/>
</dbReference>
<dbReference type="InterPro" id="IPR000719">
    <property type="entry name" value="Prot_kinase_dom"/>
</dbReference>
<dbReference type="SUPFAM" id="SSF56112">
    <property type="entry name" value="Protein kinase-like (PK-like)"/>
    <property type="match status" value="1"/>
</dbReference>
<keyword evidence="6 9" id="KW-0067">ATP-binding</keyword>
<evidence type="ECO:0000313" key="11">
    <source>
        <dbReference type="EMBL" id="KPJ71541.1"/>
    </source>
</evidence>
<feature type="domain" description="Protein kinase" evidence="10">
    <location>
        <begin position="10"/>
        <end position="282"/>
    </location>
</feature>
<feature type="non-terminal residue" evidence="11">
    <location>
        <position position="406"/>
    </location>
</feature>
<dbReference type="Gene3D" id="3.30.200.20">
    <property type="entry name" value="Phosphorylase Kinase, domain 1"/>
    <property type="match status" value="1"/>
</dbReference>
<dbReference type="Gene3D" id="3.40.50.300">
    <property type="entry name" value="P-loop containing nucleotide triphosphate hydrolases"/>
    <property type="match status" value="1"/>
</dbReference>
<dbReference type="SMART" id="SM00220">
    <property type="entry name" value="S_TKc"/>
    <property type="match status" value="1"/>
</dbReference>
<dbReference type="SUPFAM" id="SSF52540">
    <property type="entry name" value="P-loop containing nucleoside triphosphate hydrolases"/>
    <property type="match status" value="1"/>
</dbReference>
<dbReference type="Proteomes" id="UP000051012">
    <property type="component" value="Unassembled WGS sequence"/>
</dbReference>
<evidence type="ECO:0000256" key="1">
    <source>
        <dbReference type="ARBA" id="ARBA00012513"/>
    </source>
</evidence>
<dbReference type="GO" id="GO:0004674">
    <property type="term" value="F:protein serine/threonine kinase activity"/>
    <property type="evidence" value="ECO:0007669"/>
    <property type="project" value="UniProtKB-KW"/>
</dbReference>
<dbReference type="PANTHER" id="PTHR24363">
    <property type="entry name" value="SERINE/THREONINE PROTEIN KINASE"/>
    <property type="match status" value="1"/>
</dbReference>
<name>A0A0S7Y9S2_UNCT6</name>
<dbReference type="InterPro" id="IPR027417">
    <property type="entry name" value="P-loop_NTPase"/>
</dbReference>
<sequence length="406" mass="46585">MSRMIIDNRYKVLRKIGSGATSNVYKARDLKNNTIIALKILSKTKTSSDVVQHFRREFRLLADLRHPNLCSVYDFGILKDGRSYFTMDYIEGDDIFTATRGLTYEKLYPLIVQLCRVLEYIHSKGLIHYDIKPSNVLIAKGKEQGAESKKPSAQRPMLHAKLLDFGLTGEQKTKDGTLMRGTFPYIAPEVIKGLTVDPRADLYSLGVLLYKICTRKSFKTGTETSFATFLQQQRECVAEPPSKFVSRMPKRLEQLIIRLLSAEPAVRFSRANEVIEKINKFSRKQFDLETEKTIEGYLLSSQFVGREKEMGKLQSLYEQMQHGNGKVVLITGEAGIGKSRLLKEFKTITQMKRSHTFIGYVHKDKTGPLEPFHDIFCELIDYIKKRANLFQSRKHKLSLAVLFKMF</sequence>
<dbReference type="AlphaFoldDB" id="A0A0S7Y9S2"/>
<keyword evidence="5" id="KW-0418">Kinase</keyword>
<dbReference type="Pfam" id="PF00069">
    <property type="entry name" value="Pkinase"/>
    <property type="match status" value="1"/>
</dbReference>
<reference evidence="11 12" key="1">
    <citation type="journal article" date="2015" name="Microbiome">
        <title>Genomic resolution of linkages in carbon, nitrogen, and sulfur cycling among widespread estuary sediment bacteria.</title>
        <authorList>
            <person name="Baker B.J."/>
            <person name="Lazar C.S."/>
            <person name="Teske A.P."/>
            <person name="Dick G.J."/>
        </authorList>
    </citation>
    <scope>NUCLEOTIDE SEQUENCE [LARGE SCALE GENOMIC DNA]</scope>
    <source>
        <strain evidence="11">DG_78</strain>
    </source>
</reference>
<evidence type="ECO:0000256" key="9">
    <source>
        <dbReference type="PROSITE-ProRule" id="PRU10141"/>
    </source>
</evidence>
<evidence type="ECO:0000256" key="4">
    <source>
        <dbReference type="ARBA" id="ARBA00022741"/>
    </source>
</evidence>
<dbReference type="PANTHER" id="PTHR24363:SF0">
    <property type="entry name" value="SERINE_THREONINE KINASE LIKE DOMAIN CONTAINING 1"/>
    <property type="match status" value="1"/>
</dbReference>
<dbReference type="InterPro" id="IPR017441">
    <property type="entry name" value="Protein_kinase_ATP_BS"/>
</dbReference>
<accession>A0A0S7Y9S2</accession>
<dbReference type="PROSITE" id="PS00108">
    <property type="entry name" value="PROTEIN_KINASE_ST"/>
    <property type="match status" value="1"/>
</dbReference>
<dbReference type="PROSITE" id="PS50011">
    <property type="entry name" value="PROTEIN_KINASE_DOM"/>
    <property type="match status" value="1"/>
</dbReference>
<gene>
    <name evidence="11" type="ORF">AMJ52_08470</name>
</gene>
<evidence type="ECO:0000256" key="5">
    <source>
        <dbReference type="ARBA" id="ARBA00022777"/>
    </source>
</evidence>
<comment type="catalytic activity">
    <reaction evidence="7">
        <text>L-threonyl-[protein] + ATP = O-phospho-L-threonyl-[protein] + ADP + H(+)</text>
        <dbReference type="Rhea" id="RHEA:46608"/>
        <dbReference type="Rhea" id="RHEA-COMP:11060"/>
        <dbReference type="Rhea" id="RHEA-COMP:11605"/>
        <dbReference type="ChEBI" id="CHEBI:15378"/>
        <dbReference type="ChEBI" id="CHEBI:30013"/>
        <dbReference type="ChEBI" id="CHEBI:30616"/>
        <dbReference type="ChEBI" id="CHEBI:61977"/>
        <dbReference type="ChEBI" id="CHEBI:456216"/>
        <dbReference type="EC" id="2.7.11.1"/>
    </reaction>
</comment>
<dbReference type="EC" id="2.7.11.1" evidence="1"/>
<evidence type="ECO:0000256" key="8">
    <source>
        <dbReference type="ARBA" id="ARBA00048679"/>
    </source>
</evidence>
<evidence type="ECO:0000313" key="12">
    <source>
        <dbReference type="Proteomes" id="UP000051012"/>
    </source>
</evidence>
<dbReference type="CDD" id="cd14014">
    <property type="entry name" value="STKc_PknB_like"/>
    <property type="match status" value="1"/>
</dbReference>
<keyword evidence="3" id="KW-0808">Transferase</keyword>
<keyword evidence="4 9" id="KW-0547">Nucleotide-binding</keyword>
<dbReference type="InterPro" id="IPR041664">
    <property type="entry name" value="AAA_16"/>
</dbReference>
<evidence type="ECO:0000259" key="10">
    <source>
        <dbReference type="PROSITE" id="PS50011"/>
    </source>
</evidence>
<comment type="caution">
    <text evidence="11">The sequence shown here is derived from an EMBL/GenBank/DDBJ whole genome shotgun (WGS) entry which is preliminary data.</text>
</comment>
<dbReference type="Gene3D" id="1.10.510.10">
    <property type="entry name" value="Transferase(Phosphotransferase) domain 1"/>
    <property type="match status" value="1"/>
</dbReference>
<evidence type="ECO:0000256" key="3">
    <source>
        <dbReference type="ARBA" id="ARBA00022679"/>
    </source>
</evidence>